<evidence type="ECO:0000256" key="11">
    <source>
        <dbReference type="SAM" id="Coils"/>
    </source>
</evidence>
<evidence type="ECO:0000313" key="12">
    <source>
        <dbReference type="EMBL" id="TCO79229.1"/>
    </source>
</evidence>
<comment type="caution">
    <text evidence="12">The sequence shown here is derived from an EMBL/GenBank/DDBJ whole genome shotgun (WGS) entry which is preliminary data.</text>
</comment>
<evidence type="ECO:0000256" key="1">
    <source>
        <dbReference type="ARBA" id="ARBA00004370"/>
    </source>
</evidence>
<comment type="similarity">
    <text evidence="2 10">Belongs to the outer membrane factor (OMF) (TC 1.B.17) family.</text>
</comment>
<keyword evidence="3 10" id="KW-1134">Transmembrane beta strand</keyword>
<reference evidence="12 13" key="1">
    <citation type="submission" date="2019-03" db="EMBL/GenBank/DDBJ databases">
        <title>Genomic Encyclopedia of Type Strains, Phase IV (KMG-IV): sequencing the most valuable type-strain genomes for metagenomic binning, comparative biology and taxonomic classification.</title>
        <authorList>
            <person name="Goeker M."/>
        </authorList>
    </citation>
    <scope>NUCLEOTIDE SEQUENCE [LARGE SCALE GENOMIC DNA]</scope>
    <source>
        <strain evidence="12 13">DSM 25287</strain>
    </source>
</reference>
<dbReference type="AlphaFoldDB" id="A0A4R2L5D4"/>
<dbReference type="InterPro" id="IPR003423">
    <property type="entry name" value="OMP_efflux"/>
</dbReference>
<name>A0A4R2L5D4_9GAMM</name>
<keyword evidence="4 10" id="KW-0812">Transmembrane</keyword>
<dbReference type="RefSeq" id="WP_132544750.1">
    <property type="nucleotide sequence ID" value="NZ_SLWY01000020.1"/>
</dbReference>
<evidence type="ECO:0000256" key="9">
    <source>
        <dbReference type="ARBA" id="ARBA00037313"/>
    </source>
</evidence>
<evidence type="ECO:0000256" key="3">
    <source>
        <dbReference type="ARBA" id="ARBA00022452"/>
    </source>
</evidence>
<keyword evidence="7 10" id="KW-0564">Palmitate</keyword>
<keyword evidence="5 10" id="KW-0732">Signal</keyword>
<gene>
    <name evidence="12" type="ORF">EV699_1207</name>
</gene>
<keyword evidence="11" id="KW-0175">Coiled coil</keyword>
<evidence type="ECO:0000256" key="4">
    <source>
        <dbReference type="ARBA" id="ARBA00022692"/>
    </source>
</evidence>
<evidence type="ECO:0000256" key="7">
    <source>
        <dbReference type="ARBA" id="ARBA00023139"/>
    </source>
</evidence>
<proteinExistence type="inferred from homology"/>
<evidence type="ECO:0000256" key="10">
    <source>
        <dbReference type="RuleBase" id="RU362097"/>
    </source>
</evidence>
<dbReference type="Gene3D" id="2.20.200.10">
    <property type="entry name" value="Outer membrane efflux proteins (OEP)"/>
    <property type="match status" value="1"/>
</dbReference>
<evidence type="ECO:0000256" key="5">
    <source>
        <dbReference type="ARBA" id="ARBA00022729"/>
    </source>
</evidence>
<dbReference type="GO" id="GO:0015562">
    <property type="term" value="F:efflux transmembrane transporter activity"/>
    <property type="evidence" value="ECO:0007669"/>
    <property type="project" value="InterPro"/>
</dbReference>
<dbReference type="PANTHER" id="PTHR30203:SF20">
    <property type="entry name" value="MULTIDRUG RESISTANCE OUTER MEMBRANE PROTEIN MDTP-RELATED"/>
    <property type="match status" value="1"/>
</dbReference>
<dbReference type="Gene3D" id="1.20.1600.10">
    <property type="entry name" value="Outer membrane efflux proteins (OEP)"/>
    <property type="match status" value="1"/>
</dbReference>
<dbReference type="InterPro" id="IPR010131">
    <property type="entry name" value="MdtP/NodT-like"/>
</dbReference>
<feature type="signal peptide" evidence="10">
    <location>
        <begin position="1"/>
        <end position="28"/>
    </location>
</feature>
<evidence type="ECO:0000313" key="13">
    <source>
        <dbReference type="Proteomes" id="UP000295765"/>
    </source>
</evidence>
<dbReference type="EMBL" id="SLWY01000020">
    <property type="protein sequence ID" value="TCO79229.1"/>
    <property type="molecule type" value="Genomic_DNA"/>
</dbReference>
<evidence type="ECO:0000256" key="6">
    <source>
        <dbReference type="ARBA" id="ARBA00023136"/>
    </source>
</evidence>
<accession>A0A4R2L5D4</accession>
<keyword evidence="6 10" id="KW-0472">Membrane</keyword>
<dbReference type="Proteomes" id="UP000295765">
    <property type="component" value="Unassembled WGS sequence"/>
</dbReference>
<dbReference type="NCBIfam" id="TIGR01845">
    <property type="entry name" value="outer_NodT"/>
    <property type="match status" value="1"/>
</dbReference>
<dbReference type="PANTHER" id="PTHR30203">
    <property type="entry name" value="OUTER MEMBRANE CATION EFFLUX PROTEIN"/>
    <property type="match status" value="1"/>
</dbReference>
<feature type="coiled-coil region" evidence="11">
    <location>
        <begin position="397"/>
        <end position="424"/>
    </location>
</feature>
<dbReference type="OrthoDB" id="9770517at2"/>
<dbReference type="SUPFAM" id="SSF56954">
    <property type="entry name" value="Outer membrane efflux proteins (OEP)"/>
    <property type="match status" value="1"/>
</dbReference>
<organism evidence="12 13">
    <name type="scientific">Plasticicumulans lactativorans</name>
    <dbReference type="NCBI Taxonomy" id="1133106"/>
    <lineage>
        <taxon>Bacteria</taxon>
        <taxon>Pseudomonadati</taxon>
        <taxon>Pseudomonadota</taxon>
        <taxon>Gammaproteobacteria</taxon>
        <taxon>Candidatus Competibacteraceae</taxon>
        <taxon>Plasticicumulans</taxon>
    </lineage>
</organism>
<comment type="function">
    <text evidence="9">Could be involved in resistance to puromycin, acriflavine and tetraphenylarsonium chloride.</text>
</comment>
<sequence>MADPVAFPFTPRAALAAPLLLALLAACADPSGIAAQSRYTDAGTLAMTRTLNAAQAAPAAWPDAGWWQALGDAGLDGLIRDGLADNPTLNAAAARLRAAQALAAATAAAAGPRVDADVRVTRERLPEDYIFPPPLGGSVVTDARAGLDFSWELDFWGRRRAETAAAEDRAQAAAVEAQAVRLLLAVGLARGWAALDGAYAQLDVARATLAQREKVLTLTRQRVAAGVDSGVELKQAEGAVPAARQEIAAAEERVRLYRQQLAALAGRGPDYGLGLPRPRLATPERLTLPATLPAELLGRRPDVIAARLRAEAASRDSEAARAAFYPNVNLAAFAGFQTLGLEHLLQAGNRSLSLTPAVTLPIFDSGRLRANLAGREAERDLAVEQYNAALVEGLHEVADALASARSLERQRAEQQAAQASVEDAYRLAELRYREGLANYLTVLSAETQVLVQRRLGAELRTRQIDTSLALVRALGGGYTPDDAVAARTAAPGASAGRG</sequence>
<keyword evidence="13" id="KW-1185">Reference proteome</keyword>
<evidence type="ECO:0000256" key="8">
    <source>
        <dbReference type="ARBA" id="ARBA00023288"/>
    </source>
</evidence>
<keyword evidence="8 10" id="KW-0449">Lipoprotein</keyword>
<protein>
    <submittedName>
        <fullName evidence="12">NodT family efflux transporter outer membrane factor (OMF) lipoprotein</fullName>
    </submittedName>
</protein>
<dbReference type="Pfam" id="PF02321">
    <property type="entry name" value="OEP"/>
    <property type="match status" value="2"/>
</dbReference>
<feature type="coiled-coil region" evidence="11">
    <location>
        <begin position="233"/>
        <end position="267"/>
    </location>
</feature>
<feature type="chain" id="PRO_5020886667" evidence="10">
    <location>
        <begin position="29"/>
        <end position="498"/>
    </location>
</feature>
<comment type="subcellular location">
    <subcellularLocation>
        <location evidence="10">Cell outer membrane</location>
        <topology evidence="10">Lipid-anchor</topology>
    </subcellularLocation>
    <subcellularLocation>
        <location evidence="1">Membrane</location>
    </subcellularLocation>
</comment>
<evidence type="ECO:0000256" key="2">
    <source>
        <dbReference type="ARBA" id="ARBA00007613"/>
    </source>
</evidence>
<dbReference type="GO" id="GO:0009279">
    <property type="term" value="C:cell outer membrane"/>
    <property type="evidence" value="ECO:0007669"/>
    <property type="project" value="UniProtKB-SubCell"/>
</dbReference>